<evidence type="ECO:0000256" key="1">
    <source>
        <dbReference type="SAM" id="SignalP"/>
    </source>
</evidence>
<keyword evidence="1" id="KW-0732">Signal</keyword>
<dbReference type="NCBIfam" id="TIGR02913">
    <property type="entry name" value="HAF_rpt"/>
    <property type="match status" value="3"/>
</dbReference>
<organism evidence="2 3">
    <name type="scientific">Dyella koreensis</name>
    <dbReference type="NCBI Taxonomy" id="311235"/>
    <lineage>
        <taxon>Bacteria</taxon>
        <taxon>Pseudomonadati</taxon>
        <taxon>Pseudomonadota</taxon>
        <taxon>Gammaproteobacteria</taxon>
        <taxon>Lysobacterales</taxon>
        <taxon>Rhodanobacteraceae</taxon>
        <taxon>Dyella</taxon>
    </lineage>
</organism>
<proteinExistence type="predicted"/>
<feature type="signal peptide" evidence="1">
    <location>
        <begin position="1"/>
        <end position="21"/>
    </location>
</feature>
<evidence type="ECO:0008006" key="4">
    <source>
        <dbReference type="Google" id="ProtNLM"/>
    </source>
</evidence>
<gene>
    <name evidence="2" type="ORF">ISS97_07555</name>
</gene>
<evidence type="ECO:0000313" key="3">
    <source>
        <dbReference type="Proteomes" id="UP001620408"/>
    </source>
</evidence>
<comment type="caution">
    <text evidence="2">The sequence shown here is derived from an EMBL/GenBank/DDBJ whole genome shotgun (WGS) entry which is preliminary data.</text>
</comment>
<feature type="chain" id="PRO_5045301959" description="Extracellular repeat, HAF family" evidence="1">
    <location>
        <begin position="22"/>
        <end position="426"/>
    </location>
</feature>
<dbReference type="EMBL" id="JADIKD010000009">
    <property type="protein sequence ID" value="MFK2917114.1"/>
    <property type="molecule type" value="Genomic_DNA"/>
</dbReference>
<dbReference type="RefSeq" id="WP_379985498.1">
    <property type="nucleotide sequence ID" value="NZ_JADIKD010000009.1"/>
</dbReference>
<reference evidence="2 3" key="1">
    <citation type="submission" date="2020-10" db="EMBL/GenBank/DDBJ databases">
        <title>Phylogeny of dyella-like bacteria.</title>
        <authorList>
            <person name="Fu J."/>
        </authorList>
    </citation>
    <scope>NUCLEOTIDE SEQUENCE [LARGE SCALE GENOMIC DNA]</scope>
    <source>
        <strain evidence="2 3">BB4</strain>
    </source>
</reference>
<name>A0ABW8K2H7_9GAMM</name>
<protein>
    <recommendedName>
        <fullName evidence="4">Extracellular repeat, HAF family</fullName>
    </recommendedName>
</protein>
<sequence length="426" mass="44506">MRRLSHLVLSVACVAALPALAWSQTQYRVSQLAALGGTFSSGNSISDLGLVSGAANLSGDQEGHAALWLNGTVYDLGTLGGLNSDIQWPAKNNFGLLAGIAQTGKPDPLGESWSCSAFFPGATATSSTCLGFVWAWGHMRALPTLGGNNGFAAGVNDLGQITGWAENTIHDPSCDTAHSGQVLQFRPVVWGPGPNQVRELPLLDGDSSGAATALNDKGQMVGISGTCDQAVGRFTARHAVLWQNGSVMDIGNLGGVAWHTPMAINLQGHVVGFSNVSAADGGALHEHAFLWTRSGGMKDLGTLYPNDVHSQAFAINVRDQVVGLSCTAHFASCHAFLWENGQMSDLNLRVPGYDGLLAQALDINDEGVITGLAVDAATGNQVGFVATPDGGFSSHASLAVRHAAMPDPMRDRFLRRMKLEGVADLP</sequence>
<keyword evidence="3" id="KW-1185">Reference proteome</keyword>
<dbReference type="InterPro" id="IPR014262">
    <property type="entry name" value="HAF_rpt"/>
</dbReference>
<dbReference type="Proteomes" id="UP001620408">
    <property type="component" value="Unassembled WGS sequence"/>
</dbReference>
<evidence type="ECO:0000313" key="2">
    <source>
        <dbReference type="EMBL" id="MFK2917114.1"/>
    </source>
</evidence>
<accession>A0ABW8K2H7</accession>